<gene>
    <name evidence="2" type="ORF">POVWA1_078260</name>
</gene>
<protein>
    <submittedName>
        <fullName evidence="2">Uncharacterized protein</fullName>
    </submittedName>
</protein>
<organism evidence="2 3">
    <name type="scientific">Plasmodium ovale wallikeri</name>
    <dbReference type="NCBI Taxonomy" id="864142"/>
    <lineage>
        <taxon>Eukaryota</taxon>
        <taxon>Sar</taxon>
        <taxon>Alveolata</taxon>
        <taxon>Apicomplexa</taxon>
        <taxon>Aconoidasida</taxon>
        <taxon>Haemosporida</taxon>
        <taxon>Plasmodiidae</taxon>
        <taxon>Plasmodium</taxon>
        <taxon>Plasmodium (Plasmodium)</taxon>
    </lineage>
</organism>
<evidence type="ECO:0000256" key="1">
    <source>
        <dbReference type="SAM" id="MobiDB-lite"/>
    </source>
</evidence>
<feature type="region of interest" description="Disordered" evidence="1">
    <location>
        <begin position="1"/>
        <end position="69"/>
    </location>
</feature>
<keyword evidence="3" id="KW-1185">Reference proteome</keyword>
<proteinExistence type="predicted"/>
<dbReference type="Proteomes" id="UP000078555">
    <property type="component" value="Unassembled WGS sequence"/>
</dbReference>
<dbReference type="AlphaFoldDB" id="A0A1A9AKN0"/>
<sequence length="190" mass="20381">MLPSRGTVHAKEESCVETAQRKNRGRAPQTHPSPDPCSGRGPFGDRPDAEPQRRSRRREPCRATHHHPKARCSVAAQCGLVGAAAHPAVQEPLSSAERPSGRRRVQRRPLRPLAPVDVPVGPAVVVLERPGAVHEPHDVAAARAVVDPLGVGGAHAHTAVAHVLAALRADRPGSRVQELPGKKKINKFNY</sequence>
<dbReference type="EMBL" id="FLRD01001179">
    <property type="protein sequence ID" value="SBT56750.1"/>
    <property type="molecule type" value="Genomic_DNA"/>
</dbReference>
<name>A0A1A9AKN0_PLAOA</name>
<feature type="compositionally biased region" description="Basic and acidic residues" evidence="1">
    <location>
        <begin position="43"/>
        <end position="62"/>
    </location>
</feature>
<feature type="region of interest" description="Disordered" evidence="1">
    <location>
        <begin position="87"/>
        <end position="109"/>
    </location>
</feature>
<reference evidence="3" key="1">
    <citation type="submission" date="2016-05" db="EMBL/GenBank/DDBJ databases">
        <authorList>
            <person name="Naeem Raeece"/>
        </authorList>
    </citation>
    <scope>NUCLEOTIDE SEQUENCE [LARGE SCALE GENOMIC DNA]</scope>
</reference>
<accession>A0A1A9AKN0</accession>
<evidence type="ECO:0000313" key="2">
    <source>
        <dbReference type="EMBL" id="SBT56750.1"/>
    </source>
</evidence>
<evidence type="ECO:0000313" key="3">
    <source>
        <dbReference type="Proteomes" id="UP000078555"/>
    </source>
</evidence>